<accession>A0ABQ0H5H6</accession>
<dbReference type="Proteomes" id="UP001628091">
    <property type="component" value="Unassembled WGS sequence"/>
</dbReference>
<organism evidence="4 5">
    <name type="scientific">Phyllobacterium phragmitis</name>
    <dbReference type="NCBI Taxonomy" id="2670329"/>
    <lineage>
        <taxon>Bacteria</taxon>
        <taxon>Pseudomonadati</taxon>
        <taxon>Pseudomonadota</taxon>
        <taxon>Alphaproteobacteria</taxon>
        <taxon>Hyphomicrobiales</taxon>
        <taxon>Phyllobacteriaceae</taxon>
        <taxon>Phyllobacterium</taxon>
    </lineage>
</organism>
<keyword evidence="3" id="KW-0963">Cytoplasm</keyword>
<comment type="similarity">
    <text evidence="1 3">Belongs to the UreD family.</text>
</comment>
<keyword evidence="3" id="KW-0996">Nickel insertion</keyword>
<dbReference type="InterPro" id="IPR002669">
    <property type="entry name" value="UreD"/>
</dbReference>
<dbReference type="HAMAP" id="MF_01384">
    <property type="entry name" value="UreD"/>
    <property type="match status" value="1"/>
</dbReference>
<comment type="caution">
    <text evidence="4">The sequence shown here is derived from an EMBL/GenBank/DDBJ whole genome shotgun (WGS) entry which is preliminary data.</text>
</comment>
<reference evidence="4 5" key="1">
    <citation type="submission" date="2024-10" db="EMBL/GenBank/DDBJ databases">
        <title>Isolation, draft genome sequencing and identification of Phyllobacterium sp. NSA23, isolated from leaf soil.</title>
        <authorList>
            <person name="Akita H."/>
        </authorList>
    </citation>
    <scope>NUCLEOTIDE SEQUENCE [LARGE SCALE GENOMIC DNA]</scope>
    <source>
        <strain evidence="4 5">NSA23</strain>
    </source>
</reference>
<dbReference type="PANTHER" id="PTHR33643">
    <property type="entry name" value="UREASE ACCESSORY PROTEIN D"/>
    <property type="match status" value="1"/>
</dbReference>
<comment type="function">
    <text evidence="3">Required for maturation of urease via the functional incorporation of the urease nickel metallocenter.</text>
</comment>
<protein>
    <recommendedName>
        <fullName evidence="3">Urease accessory protein UreD</fullName>
    </recommendedName>
</protein>
<sequence>MRSRHVGPLVVQRPFHPEADGTCHVYLLHPAGGVAGGDTLETTIHLGPGTRTLLTTPGATKFYRSTHGRSEQRMSISVGEDAVCEYLPQETILFDGADALIDMQVSLAAGATYAGWDFLSLGRPAADEKFTNGRIRQRIQVFHDGKPVWFERLHLTAGSPLSRASYALADQPILGTMIYVGNAAEDCAERVREALREHAAAVFSVSQLEGVIVCRYLGPRLSQAKSLFARAWDVLRTACQGKPANAPRIWAT</sequence>
<dbReference type="RefSeq" id="WP_407866642.1">
    <property type="nucleotide sequence ID" value="NZ_BAAFZP010000002.1"/>
</dbReference>
<comment type="subunit">
    <text evidence="3">UreD, UreF and UreG form a complex that acts as a GTP-hydrolysis-dependent molecular chaperone, activating the urease apoprotein by helping to assemble the nickel containing metallocenter of UreC. The UreE protein probably delivers the nickel.</text>
</comment>
<evidence type="ECO:0000256" key="1">
    <source>
        <dbReference type="ARBA" id="ARBA00007177"/>
    </source>
</evidence>
<proteinExistence type="inferred from homology"/>
<dbReference type="EMBL" id="BAAFZP010000002">
    <property type="protein sequence ID" value="GAB1584181.1"/>
    <property type="molecule type" value="Genomic_DNA"/>
</dbReference>
<dbReference type="PANTHER" id="PTHR33643:SF1">
    <property type="entry name" value="UREASE ACCESSORY PROTEIN D"/>
    <property type="match status" value="1"/>
</dbReference>
<evidence type="ECO:0000256" key="3">
    <source>
        <dbReference type="HAMAP-Rule" id="MF_01384"/>
    </source>
</evidence>
<dbReference type="Pfam" id="PF01774">
    <property type="entry name" value="UreD"/>
    <property type="match status" value="1"/>
</dbReference>
<name>A0ABQ0H5H6_9HYPH</name>
<comment type="subcellular location">
    <subcellularLocation>
        <location evidence="3">Cytoplasm</location>
    </subcellularLocation>
</comment>
<gene>
    <name evidence="3" type="primary">ureD</name>
    <name evidence="4" type="ORF">PPNSA23_41240</name>
</gene>
<evidence type="ECO:0000313" key="4">
    <source>
        <dbReference type="EMBL" id="GAB1584181.1"/>
    </source>
</evidence>
<keyword evidence="5" id="KW-1185">Reference proteome</keyword>
<keyword evidence="2 3" id="KW-0143">Chaperone</keyword>
<evidence type="ECO:0000313" key="5">
    <source>
        <dbReference type="Proteomes" id="UP001628091"/>
    </source>
</evidence>
<evidence type="ECO:0000256" key="2">
    <source>
        <dbReference type="ARBA" id="ARBA00023186"/>
    </source>
</evidence>